<proteinExistence type="predicted"/>
<reference evidence="2" key="2">
    <citation type="submission" date="2020-09" db="EMBL/GenBank/DDBJ databases">
        <authorList>
            <person name="Sun Q."/>
            <person name="Ohkuma M."/>
        </authorList>
    </citation>
    <scope>NUCLEOTIDE SEQUENCE</scope>
    <source>
        <strain evidence="2">JCM 11219</strain>
    </source>
</reference>
<evidence type="ECO:0000313" key="2">
    <source>
        <dbReference type="EMBL" id="GGI75455.1"/>
    </source>
</evidence>
<keyword evidence="1" id="KW-0472">Membrane</keyword>
<accession>A0A830EDT5</accession>
<feature type="transmembrane region" description="Helical" evidence="1">
    <location>
        <begin position="72"/>
        <end position="93"/>
    </location>
</feature>
<feature type="transmembrane region" description="Helical" evidence="1">
    <location>
        <begin position="7"/>
        <end position="27"/>
    </location>
</feature>
<feature type="transmembrane region" description="Helical" evidence="1">
    <location>
        <begin position="146"/>
        <end position="167"/>
    </location>
</feature>
<feature type="transmembrane region" description="Helical" evidence="1">
    <location>
        <begin position="105"/>
        <end position="126"/>
    </location>
</feature>
<evidence type="ECO:0000256" key="1">
    <source>
        <dbReference type="SAM" id="Phobius"/>
    </source>
</evidence>
<dbReference type="EMBL" id="BMNM01000003">
    <property type="protein sequence ID" value="GGI75455.1"/>
    <property type="molecule type" value="Genomic_DNA"/>
</dbReference>
<keyword evidence="1" id="KW-0812">Transmembrane</keyword>
<organism evidence="2 3">
    <name type="scientific">Vulcanisaeta souniana JCM 11219</name>
    <dbReference type="NCBI Taxonomy" id="1293586"/>
    <lineage>
        <taxon>Archaea</taxon>
        <taxon>Thermoproteota</taxon>
        <taxon>Thermoprotei</taxon>
        <taxon>Thermoproteales</taxon>
        <taxon>Thermoproteaceae</taxon>
        <taxon>Vulcanisaeta</taxon>
    </lineage>
</organism>
<name>A0A830EDT5_9CREN</name>
<reference evidence="2" key="1">
    <citation type="journal article" date="2014" name="Int. J. Syst. Evol. Microbiol.">
        <title>Complete genome sequence of Corynebacterium casei LMG S-19264T (=DSM 44701T), isolated from a smear-ripened cheese.</title>
        <authorList>
            <consortium name="US DOE Joint Genome Institute (JGI-PGF)"/>
            <person name="Walter F."/>
            <person name="Albersmeier A."/>
            <person name="Kalinowski J."/>
            <person name="Ruckert C."/>
        </authorList>
    </citation>
    <scope>NUCLEOTIDE SEQUENCE</scope>
    <source>
        <strain evidence="2">JCM 11219</strain>
    </source>
</reference>
<gene>
    <name evidence="2" type="ORF">GCM10007112_10310</name>
</gene>
<sequence length="196" mass="21161">MMDTRSILRLTGIAGFMISAVATYIYVTHILMPAITPILMQQIESQLSNEGVSINQGEVSGIVSFLTTVMPITTLVGMVIGWLIEAAVLMALLRAFGIKAGFTDTWLYSGNYFYVSVVQTAITATTPLFNYSINAVAMHRGVLGEPALLAVGFAFTVLGSLLLAYIFAKTHETSTTKTLIPTLIALIIFWAISTIT</sequence>
<comment type="caution">
    <text evidence="2">The sequence shown here is derived from an EMBL/GenBank/DDBJ whole genome shotgun (WGS) entry which is preliminary data.</text>
</comment>
<dbReference type="Proteomes" id="UP000657075">
    <property type="component" value="Unassembled WGS sequence"/>
</dbReference>
<keyword evidence="1" id="KW-1133">Transmembrane helix</keyword>
<evidence type="ECO:0008006" key="4">
    <source>
        <dbReference type="Google" id="ProtNLM"/>
    </source>
</evidence>
<protein>
    <recommendedName>
        <fullName evidence="4">Yip1 domain-containing protein</fullName>
    </recommendedName>
</protein>
<evidence type="ECO:0000313" key="3">
    <source>
        <dbReference type="Proteomes" id="UP000657075"/>
    </source>
</evidence>
<feature type="transmembrane region" description="Helical" evidence="1">
    <location>
        <begin position="179"/>
        <end position="195"/>
    </location>
</feature>
<dbReference type="AlphaFoldDB" id="A0A830EDT5"/>